<dbReference type="Gene3D" id="2.20.25.110">
    <property type="entry name" value="S-adenosyl-L-methionine-dependent methyltransferases"/>
    <property type="match status" value="1"/>
</dbReference>
<accession>A0ABW5WQG5</accession>
<evidence type="ECO:0000313" key="3">
    <source>
        <dbReference type="EMBL" id="MFD2824724.1"/>
    </source>
</evidence>
<evidence type="ECO:0000256" key="1">
    <source>
        <dbReference type="ARBA" id="ARBA00022679"/>
    </source>
</evidence>
<keyword evidence="3" id="KW-0489">Methyltransferase</keyword>
<evidence type="ECO:0000313" key="4">
    <source>
        <dbReference type="Proteomes" id="UP001597533"/>
    </source>
</evidence>
<dbReference type="PANTHER" id="PTHR43861">
    <property type="entry name" value="TRANS-ACONITATE 2-METHYLTRANSFERASE-RELATED"/>
    <property type="match status" value="1"/>
</dbReference>
<name>A0ABW5WQG5_9FLAO</name>
<organism evidence="3 4">
    <name type="scientific">Lacinutrix iliipiscaria</name>
    <dbReference type="NCBI Taxonomy" id="1230532"/>
    <lineage>
        <taxon>Bacteria</taxon>
        <taxon>Pseudomonadati</taxon>
        <taxon>Bacteroidota</taxon>
        <taxon>Flavobacteriia</taxon>
        <taxon>Flavobacteriales</taxon>
        <taxon>Flavobacteriaceae</taxon>
        <taxon>Lacinutrix</taxon>
    </lineage>
</organism>
<comment type="caution">
    <text evidence="3">The sequence shown here is derived from an EMBL/GenBank/DDBJ whole genome shotgun (WGS) entry which is preliminary data.</text>
</comment>
<sequence>MTTHSTAWFASWFDSPFYHVLYKDRDYAEAQQFMDNLTQYLNVPEGGEILDLACGKGRHSVYLNRLGYDVTGVDLSANSIAHAKQYENDSLHFKVHDMSKPYPKQFDAVFNLFTSFGYFDHEADNLNTIKAIKANLNPFGFGVIDFMNSEFVIDHLVAEDTKTVDGIDFALKRRYENGYIIKDISFTADGENYNYQERVRGFKLADFEALFEQAGVYLLDVFGDYKLRKFDHKQSERLIMIFK</sequence>
<dbReference type="EMBL" id="JBHUOV010000015">
    <property type="protein sequence ID" value="MFD2824724.1"/>
    <property type="molecule type" value="Genomic_DNA"/>
</dbReference>
<dbReference type="SUPFAM" id="SSF53335">
    <property type="entry name" value="S-adenosyl-L-methionine-dependent methyltransferases"/>
    <property type="match status" value="1"/>
</dbReference>
<dbReference type="InterPro" id="IPR029063">
    <property type="entry name" value="SAM-dependent_MTases_sf"/>
</dbReference>
<evidence type="ECO:0000259" key="2">
    <source>
        <dbReference type="Pfam" id="PF13649"/>
    </source>
</evidence>
<reference evidence="4" key="1">
    <citation type="journal article" date="2019" name="Int. J. Syst. Evol. Microbiol.">
        <title>The Global Catalogue of Microorganisms (GCM) 10K type strain sequencing project: providing services to taxonomists for standard genome sequencing and annotation.</title>
        <authorList>
            <consortium name="The Broad Institute Genomics Platform"/>
            <consortium name="The Broad Institute Genome Sequencing Center for Infectious Disease"/>
            <person name="Wu L."/>
            <person name="Ma J."/>
        </authorList>
    </citation>
    <scope>NUCLEOTIDE SEQUENCE [LARGE SCALE GENOMIC DNA]</scope>
    <source>
        <strain evidence="4">KCTC 32141</strain>
    </source>
</reference>
<feature type="domain" description="Methyltransferase" evidence="2">
    <location>
        <begin position="49"/>
        <end position="138"/>
    </location>
</feature>
<dbReference type="GO" id="GO:0102208">
    <property type="term" value="F:2-polyprenyl-6-hydroxyphenol methylase activity"/>
    <property type="evidence" value="ECO:0007669"/>
    <property type="project" value="UniProtKB-EC"/>
</dbReference>
<dbReference type="Gene3D" id="3.40.50.150">
    <property type="entry name" value="Vaccinia Virus protein VP39"/>
    <property type="match status" value="1"/>
</dbReference>
<keyword evidence="1 3" id="KW-0808">Transferase</keyword>
<dbReference type="Proteomes" id="UP001597533">
    <property type="component" value="Unassembled WGS sequence"/>
</dbReference>
<gene>
    <name evidence="3" type="ORF">ACFS5M_13660</name>
</gene>
<dbReference type="EC" id="2.1.1.222" evidence="3"/>
<dbReference type="EC" id="2.1.1.64" evidence="3"/>
<proteinExistence type="predicted"/>
<protein>
    <submittedName>
        <fullName evidence="3">Class I SAM-dependent methyltransferase</fullName>
        <ecNumber evidence="3">2.1.1.222</ecNumber>
        <ecNumber evidence="3">2.1.1.64</ecNumber>
    </submittedName>
</protein>
<dbReference type="InterPro" id="IPR041698">
    <property type="entry name" value="Methyltransf_25"/>
</dbReference>
<dbReference type="CDD" id="cd02440">
    <property type="entry name" value="AdoMet_MTases"/>
    <property type="match status" value="1"/>
</dbReference>
<dbReference type="Pfam" id="PF13649">
    <property type="entry name" value="Methyltransf_25"/>
    <property type="match status" value="1"/>
</dbReference>
<dbReference type="RefSeq" id="WP_183489379.1">
    <property type="nucleotide sequence ID" value="NZ_JBHUOV010000015.1"/>
</dbReference>
<keyword evidence="4" id="KW-1185">Reference proteome</keyword>
<dbReference type="GO" id="GO:0061542">
    <property type="term" value="F:3-demethylubiquinol 3-O-methyltransferase activity"/>
    <property type="evidence" value="ECO:0007669"/>
    <property type="project" value="UniProtKB-EC"/>
</dbReference>
<dbReference type="GO" id="GO:0032259">
    <property type="term" value="P:methylation"/>
    <property type="evidence" value="ECO:0007669"/>
    <property type="project" value="UniProtKB-KW"/>
</dbReference>